<dbReference type="EMBL" id="CP006868">
    <property type="protein sequence ID" value="UXD22558.1"/>
    <property type="molecule type" value="Genomic_DNA"/>
</dbReference>
<reference evidence="3" key="1">
    <citation type="submission" date="2013-11" db="EMBL/GenBank/DDBJ databases">
        <title>Comparative genomics of Ignicoccus.</title>
        <authorList>
            <person name="Podar M."/>
        </authorList>
    </citation>
    <scope>NUCLEOTIDE SEQUENCE</scope>
    <source>
        <strain evidence="3">DSM 13166</strain>
    </source>
</reference>
<feature type="domain" description="DDH" evidence="1">
    <location>
        <begin position="51"/>
        <end position="168"/>
    </location>
</feature>
<sequence length="362" mass="42369">MFFWSLRGALYCLNSRPDERRRERTRMKVSKFWKAFCELCKPKRPVERPKVVTLHHNDFDGIMGAIALYRLHSADRYKTIPSSRRKFLESFKKVVKEEPELLYIVDIGPNESELDEIREILKEKNFKLVWMDHHKWSEKVLETVKELADEVVYDRSTCGAGLAARYAKEKGADLCSCCEELVNLSCDIDLWIRSDPRSEKMSIALGNRKWRSYLIEKLWRCVSWDKDWEDAYQEVIDEMKEFLDRVLTKAIKFEVKGVSVIVVPITRKEIAWVSFLAEFLRQRDSYDVIIFESDVGSLHMRRGSEKVDLSELARKLGGGGHPAAAGASVPYSFFDRLLHKLTMRPRKVEVVRRALEELLNKR</sequence>
<accession>A0A977KCE2</accession>
<evidence type="ECO:0000313" key="4">
    <source>
        <dbReference type="Proteomes" id="UP001063698"/>
    </source>
</evidence>
<dbReference type="SUPFAM" id="SSF64182">
    <property type="entry name" value="DHH phosphoesterases"/>
    <property type="match status" value="1"/>
</dbReference>
<dbReference type="GO" id="GO:0003676">
    <property type="term" value="F:nucleic acid binding"/>
    <property type="evidence" value="ECO:0007669"/>
    <property type="project" value="InterPro"/>
</dbReference>
<dbReference type="Gene3D" id="3.10.310.30">
    <property type="match status" value="1"/>
</dbReference>
<dbReference type="PANTHER" id="PTHR42146">
    <property type="entry name" value="3',5'-CYCLIC-NUCLEOTIDE PHOSPHODIESTERASE"/>
    <property type="match status" value="1"/>
</dbReference>
<evidence type="ECO:0000313" key="3">
    <source>
        <dbReference type="EMBL" id="UXD22558.1"/>
    </source>
</evidence>
<dbReference type="InterPro" id="IPR052968">
    <property type="entry name" value="Nucleotide_metab_enz"/>
</dbReference>
<dbReference type="KEGG" id="ipc:IPA_06210"/>
<dbReference type="AlphaFoldDB" id="A0A977KCE2"/>
<proteinExistence type="predicted"/>
<evidence type="ECO:0000259" key="2">
    <source>
        <dbReference type="Pfam" id="PF02272"/>
    </source>
</evidence>
<dbReference type="Pfam" id="PF01368">
    <property type="entry name" value="DHH"/>
    <property type="match status" value="1"/>
</dbReference>
<dbReference type="InterPro" id="IPR038763">
    <property type="entry name" value="DHH_sf"/>
</dbReference>
<evidence type="ECO:0000259" key="1">
    <source>
        <dbReference type="Pfam" id="PF01368"/>
    </source>
</evidence>
<dbReference type="InterPro" id="IPR001667">
    <property type="entry name" value="DDH_dom"/>
</dbReference>
<organism evidence="3 4">
    <name type="scientific">Ignicoccus pacificus DSM 13166</name>
    <dbReference type="NCBI Taxonomy" id="940294"/>
    <lineage>
        <taxon>Archaea</taxon>
        <taxon>Thermoproteota</taxon>
        <taxon>Thermoprotei</taxon>
        <taxon>Desulfurococcales</taxon>
        <taxon>Desulfurococcaceae</taxon>
        <taxon>Ignicoccus</taxon>
    </lineage>
</organism>
<protein>
    <recommendedName>
        <fullName evidence="5">DHHA1 domain-containing protein</fullName>
    </recommendedName>
</protein>
<keyword evidence="4" id="KW-1185">Reference proteome</keyword>
<evidence type="ECO:0008006" key="5">
    <source>
        <dbReference type="Google" id="ProtNLM"/>
    </source>
</evidence>
<dbReference type="PANTHER" id="PTHR42146:SF1">
    <property type="entry name" value="OLIGORIBONUCLEASE NRNB"/>
    <property type="match status" value="1"/>
</dbReference>
<dbReference type="Proteomes" id="UP001063698">
    <property type="component" value="Chromosome"/>
</dbReference>
<dbReference type="Pfam" id="PF02272">
    <property type="entry name" value="DHHA1"/>
    <property type="match status" value="1"/>
</dbReference>
<feature type="domain" description="DHHA1" evidence="2">
    <location>
        <begin position="273"/>
        <end position="341"/>
    </location>
</feature>
<name>A0A977KCE2_9CREN</name>
<dbReference type="InterPro" id="IPR003156">
    <property type="entry name" value="DHHA1_dom"/>
</dbReference>
<gene>
    <name evidence="3" type="ORF">IPA_06210</name>
</gene>